<comment type="catalytic activity">
    <reaction evidence="14 15">
        <text>DNA(n) + a 2'-deoxyribonucleoside 5'-triphosphate = DNA(n+1) + diphosphate</text>
        <dbReference type="Rhea" id="RHEA:22508"/>
        <dbReference type="Rhea" id="RHEA-COMP:17339"/>
        <dbReference type="Rhea" id="RHEA-COMP:17340"/>
        <dbReference type="ChEBI" id="CHEBI:33019"/>
        <dbReference type="ChEBI" id="CHEBI:61560"/>
        <dbReference type="ChEBI" id="CHEBI:173112"/>
        <dbReference type="EC" id="2.7.7.7"/>
    </reaction>
</comment>
<dbReference type="Pfam" id="PF11798">
    <property type="entry name" value="IMS_HHH"/>
    <property type="match status" value="1"/>
</dbReference>
<proteinExistence type="inferred from homology"/>
<dbReference type="SUPFAM" id="SSF100879">
    <property type="entry name" value="Lesion bypass DNA polymerase (Y-family), little finger domain"/>
    <property type="match status" value="1"/>
</dbReference>
<keyword evidence="5 15" id="KW-0808">Transferase</keyword>
<keyword evidence="10 15" id="KW-0460">Magnesium</keyword>
<evidence type="ECO:0000313" key="17">
    <source>
        <dbReference type="EMBL" id="AEB13989.1"/>
    </source>
</evidence>
<evidence type="ECO:0000256" key="9">
    <source>
        <dbReference type="ARBA" id="ARBA00022763"/>
    </source>
</evidence>
<keyword evidence="6 15" id="KW-0548">Nucleotidyltransferase</keyword>
<evidence type="ECO:0000256" key="5">
    <source>
        <dbReference type="ARBA" id="ARBA00022679"/>
    </source>
</evidence>
<dbReference type="GO" id="GO:0042276">
    <property type="term" value="P:error-prone translesion synthesis"/>
    <property type="evidence" value="ECO:0007669"/>
    <property type="project" value="TreeGrafter"/>
</dbReference>
<dbReference type="Gene3D" id="3.40.1170.60">
    <property type="match status" value="1"/>
</dbReference>
<dbReference type="InterPro" id="IPR043128">
    <property type="entry name" value="Rev_trsase/Diguanyl_cyclase"/>
</dbReference>
<evidence type="ECO:0000256" key="1">
    <source>
        <dbReference type="ARBA" id="ARBA00004496"/>
    </source>
</evidence>
<dbReference type="EMBL" id="CP002631">
    <property type="protein sequence ID" value="AEB13989.1"/>
    <property type="molecule type" value="Genomic_DNA"/>
</dbReference>
<comment type="function">
    <text evidence="15">Poorly processive, error-prone DNA polymerase involved in untargeted mutagenesis. Copies undamaged DNA at stalled replication forks, which arise in vivo from mismatched or misaligned primer ends. These misaligned primers can be extended by PolIV. Exhibits no 3'-5' exonuclease (proofreading) activity. May be involved in translesional synthesis, in conjunction with the beta clamp from PolIII.</text>
</comment>
<evidence type="ECO:0000256" key="8">
    <source>
        <dbReference type="ARBA" id="ARBA00022723"/>
    </source>
</evidence>
<dbReference type="Pfam" id="PF11799">
    <property type="entry name" value="IMS_C"/>
    <property type="match status" value="1"/>
</dbReference>
<evidence type="ECO:0000256" key="4">
    <source>
        <dbReference type="ARBA" id="ARBA00022490"/>
    </source>
</evidence>
<evidence type="ECO:0000256" key="13">
    <source>
        <dbReference type="ARBA" id="ARBA00023204"/>
    </source>
</evidence>
<dbReference type="HOGENOM" id="CLU_012348_1_2_12"/>
<evidence type="ECO:0000256" key="6">
    <source>
        <dbReference type="ARBA" id="ARBA00022695"/>
    </source>
</evidence>
<dbReference type="GO" id="GO:0000287">
    <property type="term" value="F:magnesium ion binding"/>
    <property type="evidence" value="ECO:0007669"/>
    <property type="project" value="UniProtKB-UniRule"/>
</dbReference>
<dbReference type="GeneID" id="302998236"/>
<keyword evidence="7 15" id="KW-0235">DNA replication</keyword>
<keyword evidence="13 15" id="KW-0234">DNA repair</keyword>
<keyword evidence="8 15" id="KW-0479">Metal-binding</keyword>
<feature type="domain" description="UmuC" evidence="16">
    <location>
        <begin position="7"/>
        <end position="189"/>
    </location>
</feature>
<dbReference type="KEGG" id="tsu:Tresu_1073"/>
<protein>
    <recommendedName>
        <fullName evidence="15">DNA polymerase IV</fullName>
        <shortName evidence="15">Pol IV</shortName>
        <ecNumber evidence="15">2.7.7.7</ecNumber>
    </recommendedName>
</protein>
<evidence type="ECO:0000256" key="14">
    <source>
        <dbReference type="ARBA" id="ARBA00049244"/>
    </source>
</evidence>
<dbReference type="InterPro" id="IPR024728">
    <property type="entry name" value="PolY_HhH_motif"/>
</dbReference>
<feature type="binding site" evidence="15">
    <location>
        <position position="107"/>
    </location>
    <ligand>
        <name>Mg(2+)</name>
        <dbReference type="ChEBI" id="CHEBI:18420"/>
    </ligand>
</feature>
<dbReference type="PANTHER" id="PTHR11076">
    <property type="entry name" value="DNA REPAIR POLYMERASE UMUC / TRANSFERASE FAMILY MEMBER"/>
    <property type="match status" value="1"/>
</dbReference>
<dbReference type="Gene3D" id="1.10.150.20">
    <property type="entry name" value="5' to 3' exonuclease, C-terminal subdomain"/>
    <property type="match status" value="1"/>
</dbReference>
<keyword evidence="3 15" id="KW-0515">Mutator protein</keyword>
<dbReference type="InterPro" id="IPR017961">
    <property type="entry name" value="DNA_pol_Y-fam_little_finger"/>
</dbReference>
<dbReference type="Gene3D" id="3.30.1490.100">
    <property type="entry name" value="DNA polymerase, Y-family, little finger domain"/>
    <property type="match status" value="1"/>
</dbReference>
<dbReference type="CDD" id="cd03586">
    <property type="entry name" value="PolY_Pol_IV_kappa"/>
    <property type="match status" value="1"/>
</dbReference>
<feature type="active site" evidence="15">
    <location>
        <position position="108"/>
    </location>
</feature>
<dbReference type="PANTHER" id="PTHR11076:SF33">
    <property type="entry name" value="DNA POLYMERASE KAPPA"/>
    <property type="match status" value="1"/>
</dbReference>
<dbReference type="Proteomes" id="UP000006852">
    <property type="component" value="Chromosome"/>
</dbReference>
<dbReference type="InterPro" id="IPR043502">
    <property type="entry name" value="DNA/RNA_pol_sf"/>
</dbReference>
<keyword evidence="4 15" id="KW-0963">Cytoplasm</keyword>
<dbReference type="InterPro" id="IPR036775">
    <property type="entry name" value="DNA_pol_Y-fam_lit_finger_sf"/>
</dbReference>
<keyword evidence="18" id="KW-1185">Reference proteome</keyword>
<dbReference type="HAMAP" id="MF_01113">
    <property type="entry name" value="DNApol_IV"/>
    <property type="match status" value="1"/>
</dbReference>
<dbReference type="GO" id="GO:0003887">
    <property type="term" value="F:DNA-directed DNA polymerase activity"/>
    <property type="evidence" value="ECO:0007669"/>
    <property type="project" value="UniProtKB-UniRule"/>
</dbReference>
<feature type="site" description="Substrate discrimination" evidence="15">
    <location>
        <position position="16"/>
    </location>
</feature>
<dbReference type="eggNOG" id="COG0389">
    <property type="taxonomic scope" value="Bacteria"/>
</dbReference>
<reference evidence="17 18" key="1">
    <citation type="journal article" date="2011" name="Stand. Genomic Sci.">
        <title>Complete genome sequence of Treponema succinifaciens type strain (6091).</title>
        <authorList>
            <person name="Han C."/>
            <person name="Gronow S."/>
            <person name="Teshima H."/>
            <person name="Lapidus A."/>
            <person name="Nolan M."/>
            <person name="Lucas S."/>
            <person name="Hammon N."/>
            <person name="Deshpande S."/>
            <person name="Cheng J.F."/>
            <person name="Zeytun A."/>
            <person name="Tapia R."/>
            <person name="Goodwin L."/>
            <person name="Pitluck S."/>
            <person name="Liolios K."/>
            <person name="Pagani I."/>
            <person name="Ivanova N."/>
            <person name="Mavromatis K."/>
            <person name="Mikhailova N."/>
            <person name="Huntemann M."/>
            <person name="Pati A."/>
            <person name="Chen A."/>
            <person name="Palaniappan K."/>
            <person name="Land M."/>
            <person name="Hauser L."/>
            <person name="Brambilla E.M."/>
            <person name="Rohde M."/>
            <person name="Goker M."/>
            <person name="Woyke T."/>
            <person name="Bristow J."/>
            <person name="Eisen J.A."/>
            <person name="Markowitz V."/>
            <person name="Hugenholtz P."/>
            <person name="Kyrpides N.C."/>
            <person name="Klenk H.P."/>
            <person name="Detter J.C."/>
        </authorList>
    </citation>
    <scope>NUCLEOTIDE SEQUENCE [LARGE SCALE GENOMIC DNA]</scope>
    <source>
        <strain evidence="18">ATCC 33096 / DSM 2489 / 6091</strain>
    </source>
</reference>
<evidence type="ECO:0000256" key="7">
    <source>
        <dbReference type="ARBA" id="ARBA00022705"/>
    </source>
</evidence>
<dbReference type="InterPro" id="IPR050116">
    <property type="entry name" value="DNA_polymerase-Y"/>
</dbReference>
<keyword evidence="9 15" id="KW-0227">DNA damage</keyword>
<gene>
    <name evidence="15" type="primary">dinB</name>
    <name evidence="17" type="ordered locus">Tresu_1073</name>
</gene>
<comment type="subunit">
    <text evidence="15">Monomer.</text>
</comment>
<evidence type="ECO:0000259" key="16">
    <source>
        <dbReference type="PROSITE" id="PS50173"/>
    </source>
</evidence>
<dbReference type="InterPro" id="IPR001126">
    <property type="entry name" value="UmuC"/>
</dbReference>
<dbReference type="OrthoDB" id="9808813at2"/>
<dbReference type="STRING" id="869209.Tresu_1073"/>
<dbReference type="RefSeq" id="WP_013701279.1">
    <property type="nucleotide sequence ID" value="NC_015385.1"/>
</dbReference>
<dbReference type="GO" id="GO:0005829">
    <property type="term" value="C:cytosol"/>
    <property type="evidence" value="ECO:0007669"/>
    <property type="project" value="TreeGrafter"/>
</dbReference>
<comment type="subcellular location">
    <subcellularLocation>
        <location evidence="1 15">Cytoplasm</location>
    </subcellularLocation>
</comment>
<feature type="binding site" evidence="15">
    <location>
        <position position="11"/>
    </location>
    <ligand>
        <name>Mg(2+)</name>
        <dbReference type="ChEBI" id="CHEBI:18420"/>
    </ligand>
</feature>
<evidence type="ECO:0000256" key="2">
    <source>
        <dbReference type="ARBA" id="ARBA00010945"/>
    </source>
</evidence>
<dbReference type="EC" id="2.7.7.7" evidence="15"/>
<dbReference type="Gene3D" id="3.30.70.270">
    <property type="match status" value="1"/>
</dbReference>
<organism evidence="17 18">
    <name type="scientific">Treponema succinifaciens (strain ATCC 33096 / DSM 2489 / 6091)</name>
    <dbReference type="NCBI Taxonomy" id="869209"/>
    <lineage>
        <taxon>Bacteria</taxon>
        <taxon>Pseudomonadati</taxon>
        <taxon>Spirochaetota</taxon>
        <taxon>Spirochaetia</taxon>
        <taxon>Spirochaetales</taxon>
        <taxon>Treponemataceae</taxon>
        <taxon>Treponema</taxon>
    </lineage>
</organism>
<dbReference type="FunFam" id="3.40.1170.60:FF:000001">
    <property type="entry name" value="DNA polymerase IV"/>
    <property type="match status" value="1"/>
</dbReference>
<dbReference type="GO" id="GO:0006281">
    <property type="term" value="P:DNA repair"/>
    <property type="evidence" value="ECO:0007669"/>
    <property type="project" value="UniProtKB-UniRule"/>
</dbReference>
<dbReference type="InterPro" id="IPR022880">
    <property type="entry name" value="DNApol_IV"/>
</dbReference>
<dbReference type="GO" id="GO:0006261">
    <property type="term" value="P:DNA-templated DNA replication"/>
    <property type="evidence" value="ECO:0007669"/>
    <property type="project" value="UniProtKB-UniRule"/>
</dbReference>
<comment type="cofactor">
    <cofactor evidence="15">
        <name>Mg(2+)</name>
        <dbReference type="ChEBI" id="CHEBI:18420"/>
    </cofactor>
    <text evidence="15">Binds 2 magnesium ions per subunit.</text>
</comment>
<dbReference type="SUPFAM" id="SSF56672">
    <property type="entry name" value="DNA/RNA polymerases"/>
    <property type="match status" value="1"/>
</dbReference>
<evidence type="ECO:0000256" key="12">
    <source>
        <dbReference type="ARBA" id="ARBA00023125"/>
    </source>
</evidence>
<name>F2NVL0_TRES6</name>
<keyword evidence="11 15" id="KW-0239">DNA-directed DNA polymerase</keyword>
<keyword evidence="12 15" id="KW-0238">DNA-binding</keyword>
<dbReference type="GO" id="GO:0003684">
    <property type="term" value="F:damaged DNA binding"/>
    <property type="evidence" value="ECO:0007669"/>
    <property type="project" value="InterPro"/>
</dbReference>
<evidence type="ECO:0000256" key="3">
    <source>
        <dbReference type="ARBA" id="ARBA00022457"/>
    </source>
</evidence>
<evidence type="ECO:0000256" key="15">
    <source>
        <dbReference type="HAMAP-Rule" id="MF_01113"/>
    </source>
</evidence>
<sequence>MKFEKVFLHVDLDAFFASVEQHDHPEYKGKPVIVGGIPGDRRAVVSTASYEARKYGVHSALPLAKAVELCPNAIFLRGNHKRYAEVSHKIMSIFKEFSPSVIQMSIDEAFIDLTGTEKLFGPPLEIAKKIKAKVKEQTGLTVSVGIASTMYVAKIASGYKKPDGITFIKKGEEEKFILSLPIEKIWGIGKKTRERLKNAGIFSPADIHGKSISLLTTVFGNGMGSFLYNAVRGGKEITFGEEAKSHSISVERTFEFDVANEYAIETAFMELSAQLIWRMHTENVKAKTVNIRIRYEDFYTITAQESSEIPVSNADDLLERCLRIFNRKYEKGKGIRLLGIGLSGIETSEKPTQAELFDFGNSKKAKLEKTLFEMERKNPSLKVRKARLLSTEAEQNNLFRRDLND</sequence>
<evidence type="ECO:0000256" key="10">
    <source>
        <dbReference type="ARBA" id="ARBA00022842"/>
    </source>
</evidence>
<dbReference type="AlphaFoldDB" id="F2NVL0"/>
<dbReference type="NCBIfam" id="NF002677">
    <property type="entry name" value="PRK02406.1"/>
    <property type="match status" value="1"/>
</dbReference>
<comment type="similarity">
    <text evidence="2 15">Belongs to the DNA polymerase type-Y family.</text>
</comment>
<dbReference type="Pfam" id="PF00817">
    <property type="entry name" value="IMS"/>
    <property type="match status" value="1"/>
</dbReference>
<evidence type="ECO:0000313" key="18">
    <source>
        <dbReference type="Proteomes" id="UP000006852"/>
    </source>
</evidence>
<reference evidence="18" key="2">
    <citation type="submission" date="2011-04" db="EMBL/GenBank/DDBJ databases">
        <title>The complete genome of chromosome of Treponema succinifaciens DSM 2489.</title>
        <authorList>
            <person name="Lucas S."/>
            <person name="Copeland A."/>
            <person name="Lapidus A."/>
            <person name="Bruce D."/>
            <person name="Goodwin L."/>
            <person name="Pitluck S."/>
            <person name="Peters L."/>
            <person name="Kyrpides N."/>
            <person name="Mavromatis K."/>
            <person name="Ivanova N."/>
            <person name="Ovchinnikova G."/>
            <person name="Teshima H."/>
            <person name="Detter J.C."/>
            <person name="Tapia R."/>
            <person name="Han C."/>
            <person name="Land M."/>
            <person name="Hauser L."/>
            <person name="Markowitz V."/>
            <person name="Cheng J.-F."/>
            <person name="Hugenholtz P."/>
            <person name="Woyke T."/>
            <person name="Wu D."/>
            <person name="Gronow S."/>
            <person name="Wellnitz S."/>
            <person name="Brambilla E."/>
            <person name="Klenk H.-P."/>
            <person name="Eisen J.A."/>
        </authorList>
    </citation>
    <scope>NUCLEOTIDE SEQUENCE [LARGE SCALE GENOMIC DNA]</scope>
    <source>
        <strain evidence="18">ATCC 33096 / DSM 2489 / 6091</strain>
    </source>
</reference>
<evidence type="ECO:0000256" key="11">
    <source>
        <dbReference type="ARBA" id="ARBA00022932"/>
    </source>
</evidence>
<dbReference type="PROSITE" id="PS50173">
    <property type="entry name" value="UMUC"/>
    <property type="match status" value="1"/>
</dbReference>
<dbReference type="GO" id="GO:0009432">
    <property type="term" value="P:SOS response"/>
    <property type="evidence" value="ECO:0007669"/>
    <property type="project" value="TreeGrafter"/>
</dbReference>
<accession>F2NVL0</accession>